<comment type="similarity">
    <text evidence="2 6">Belongs to the pseudouridine synthase RluA family.</text>
</comment>
<dbReference type="SUPFAM" id="SSF55120">
    <property type="entry name" value="Pseudouridine synthase"/>
    <property type="match status" value="1"/>
</dbReference>
<dbReference type="PROSITE" id="PS50889">
    <property type="entry name" value="S4"/>
    <property type="match status" value="1"/>
</dbReference>
<dbReference type="HOGENOM" id="CLU_016902_8_5_9"/>
<evidence type="ECO:0000256" key="3">
    <source>
        <dbReference type="ARBA" id="ARBA00023235"/>
    </source>
</evidence>
<keyword evidence="5" id="KW-0694">RNA-binding</keyword>
<dbReference type="EMBL" id="CM001441">
    <property type="protein sequence ID" value="EHQ87413.1"/>
    <property type="molecule type" value="Genomic_DNA"/>
</dbReference>
<evidence type="ECO:0000313" key="8">
    <source>
        <dbReference type="EMBL" id="EHQ87413.1"/>
    </source>
</evidence>
<dbReference type="NCBIfam" id="TIGR00005">
    <property type="entry name" value="rluA_subfam"/>
    <property type="match status" value="1"/>
</dbReference>
<dbReference type="InterPro" id="IPR050188">
    <property type="entry name" value="RluA_PseudoU_synthase"/>
</dbReference>
<comment type="catalytic activity">
    <reaction evidence="1 6">
        <text>a uridine in RNA = a pseudouridine in RNA</text>
        <dbReference type="Rhea" id="RHEA:48348"/>
        <dbReference type="Rhea" id="RHEA-COMP:12068"/>
        <dbReference type="Rhea" id="RHEA-COMP:12069"/>
        <dbReference type="ChEBI" id="CHEBI:65314"/>
        <dbReference type="ChEBI" id="CHEBI:65315"/>
    </reaction>
</comment>
<reference evidence="8 9" key="1">
    <citation type="submission" date="2011-11" db="EMBL/GenBank/DDBJ databases">
        <title>The Noncontiguous Finished genome of Desulfosporosinus youngiae DSM 17734.</title>
        <authorList>
            <consortium name="US DOE Joint Genome Institute (JGI-PGF)"/>
            <person name="Lucas S."/>
            <person name="Han J."/>
            <person name="Lapidus A."/>
            <person name="Cheng J.-F."/>
            <person name="Goodwin L."/>
            <person name="Pitluck S."/>
            <person name="Peters L."/>
            <person name="Ovchinnikova G."/>
            <person name="Lu M."/>
            <person name="Land M.L."/>
            <person name="Hauser L."/>
            <person name="Pester M."/>
            <person name="Spring S."/>
            <person name="Ollivier B."/>
            <person name="Rattei T."/>
            <person name="Klenk H.-P."/>
            <person name="Wagner M."/>
            <person name="Loy A."/>
            <person name="Woyke T.J."/>
        </authorList>
    </citation>
    <scope>NUCLEOTIDE SEQUENCE [LARGE SCALE GENOMIC DNA]</scope>
    <source>
        <strain evidence="8 9">DSM 17734</strain>
    </source>
</reference>
<dbReference type="CDD" id="cd02869">
    <property type="entry name" value="PseudoU_synth_RluA_like"/>
    <property type="match status" value="1"/>
</dbReference>
<dbReference type="InterPro" id="IPR020103">
    <property type="entry name" value="PsdUridine_synth_cat_dom_sf"/>
</dbReference>
<name>H5Y175_9FIRM</name>
<evidence type="ECO:0000256" key="2">
    <source>
        <dbReference type="ARBA" id="ARBA00010876"/>
    </source>
</evidence>
<evidence type="ECO:0000256" key="5">
    <source>
        <dbReference type="PROSITE-ProRule" id="PRU00182"/>
    </source>
</evidence>
<feature type="active site" evidence="4">
    <location>
        <position position="153"/>
    </location>
</feature>
<dbReference type="Pfam" id="PF00849">
    <property type="entry name" value="PseudoU_synth_2"/>
    <property type="match status" value="1"/>
</dbReference>
<evidence type="ECO:0000256" key="1">
    <source>
        <dbReference type="ARBA" id="ARBA00000073"/>
    </source>
</evidence>
<dbReference type="eggNOG" id="COG0564">
    <property type="taxonomic scope" value="Bacteria"/>
</dbReference>
<dbReference type="InterPro" id="IPR002942">
    <property type="entry name" value="S4_RNA-bd"/>
</dbReference>
<dbReference type="Gene3D" id="3.10.290.10">
    <property type="entry name" value="RNA-binding S4 domain"/>
    <property type="match status" value="1"/>
</dbReference>
<evidence type="ECO:0000259" key="7">
    <source>
        <dbReference type="SMART" id="SM00363"/>
    </source>
</evidence>
<dbReference type="PROSITE" id="PS01129">
    <property type="entry name" value="PSI_RLU"/>
    <property type="match status" value="1"/>
</dbReference>
<dbReference type="InterPro" id="IPR006145">
    <property type="entry name" value="PsdUridine_synth_RsuA/RluA"/>
</dbReference>
<dbReference type="PANTHER" id="PTHR21600:SF44">
    <property type="entry name" value="RIBOSOMAL LARGE SUBUNIT PSEUDOURIDINE SYNTHASE D"/>
    <property type="match status" value="1"/>
</dbReference>
<feature type="domain" description="RNA-binding S4" evidence="7">
    <location>
        <begin position="35"/>
        <end position="95"/>
    </location>
</feature>
<dbReference type="STRING" id="768710.DesyoDRAFT_0216"/>
<dbReference type="Proteomes" id="UP000005104">
    <property type="component" value="Chromosome"/>
</dbReference>
<protein>
    <recommendedName>
        <fullName evidence="6">Pseudouridine synthase</fullName>
        <ecNumber evidence="6">5.4.99.-</ecNumber>
    </recommendedName>
</protein>
<sequence>MDKGVTSMHTPSGKAKFSMNKEKRKCTYIEVTTPSELMKFLTEEFPAKSRKDIKSLLAHRQISVDNEVITQFNHPLIKGQQVVVNWAKVLIEEQPQGLNIVLEDDYIIIIEKQAGLLSIATDTEREQTAYSILSEHVKKRDPKNKIFILHRLDRETSGVMMFAKSEKIQQIMQTSWKEAVLERTYVVVVEGTVGKEQGTITSWLKENKAFIMYSSRTPNDGQKAITHYKVLKKNKHYSLLEVKLETGRKNQIRVHMKDIGHSVIGDKKYGATKHPIARLGLHARVLAFKHPITGEEVRYETDIPQEFLNLFKQ</sequence>
<dbReference type="RefSeq" id="WP_007778279.1">
    <property type="nucleotide sequence ID" value="NZ_CM001441.1"/>
</dbReference>
<dbReference type="InterPro" id="IPR006224">
    <property type="entry name" value="PsdUridine_synth_RluA-like_CS"/>
</dbReference>
<dbReference type="AlphaFoldDB" id="H5Y175"/>
<dbReference type="SMART" id="SM00363">
    <property type="entry name" value="S4"/>
    <property type="match status" value="1"/>
</dbReference>
<evidence type="ECO:0000256" key="6">
    <source>
        <dbReference type="RuleBase" id="RU362028"/>
    </source>
</evidence>
<dbReference type="GO" id="GO:0120159">
    <property type="term" value="F:rRNA pseudouridine synthase activity"/>
    <property type="evidence" value="ECO:0007669"/>
    <property type="project" value="UniProtKB-ARBA"/>
</dbReference>
<dbReference type="InterPro" id="IPR036986">
    <property type="entry name" value="S4_RNA-bd_sf"/>
</dbReference>
<dbReference type="Gene3D" id="3.30.2350.10">
    <property type="entry name" value="Pseudouridine synthase"/>
    <property type="match status" value="1"/>
</dbReference>
<comment type="function">
    <text evidence="6">Responsible for synthesis of pseudouridine from uracil.</text>
</comment>
<keyword evidence="3 6" id="KW-0413">Isomerase</keyword>
<keyword evidence="9" id="KW-1185">Reference proteome</keyword>
<dbReference type="InterPro" id="IPR006225">
    <property type="entry name" value="PsdUridine_synth_RluC/D"/>
</dbReference>
<dbReference type="SUPFAM" id="SSF55174">
    <property type="entry name" value="Alpha-L RNA-binding motif"/>
    <property type="match status" value="1"/>
</dbReference>
<dbReference type="PANTHER" id="PTHR21600">
    <property type="entry name" value="MITOCHONDRIAL RNA PSEUDOURIDINE SYNTHASE"/>
    <property type="match status" value="1"/>
</dbReference>
<accession>H5Y175</accession>
<dbReference type="GO" id="GO:0003723">
    <property type="term" value="F:RNA binding"/>
    <property type="evidence" value="ECO:0007669"/>
    <property type="project" value="UniProtKB-KW"/>
</dbReference>
<dbReference type="GO" id="GO:0000455">
    <property type="term" value="P:enzyme-directed rRNA pseudouridine synthesis"/>
    <property type="evidence" value="ECO:0007669"/>
    <property type="project" value="UniProtKB-ARBA"/>
</dbReference>
<gene>
    <name evidence="8" type="ORF">DesyoDRAFT_0216</name>
</gene>
<evidence type="ECO:0000313" key="9">
    <source>
        <dbReference type="Proteomes" id="UP000005104"/>
    </source>
</evidence>
<dbReference type="CDD" id="cd00165">
    <property type="entry name" value="S4"/>
    <property type="match status" value="1"/>
</dbReference>
<organism evidence="8 9">
    <name type="scientific">Desulfosporosinus youngiae DSM 17734</name>
    <dbReference type="NCBI Taxonomy" id="768710"/>
    <lineage>
        <taxon>Bacteria</taxon>
        <taxon>Bacillati</taxon>
        <taxon>Bacillota</taxon>
        <taxon>Clostridia</taxon>
        <taxon>Eubacteriales</taxon>
        <taxon>Desulfitobacteriaceae</taxon>
        <taxon>Desulfosporosinus</taxon>
    </lineage>
</organism>
<evidence type="ECO:0000256" key="4">
    <source>
        <dbReference type="PIRSR" id="PIRSR606225-1"/>
    </source>
</evidence>
<dbReference type="EC" id="5.4.99.-" evidence="6"/>
<proteinExistence type="inferred from homology"/>